<sequence length="171" mass="18990">MTDNGAPTRSSGAEEPGVDARLPATVRIAGVVLRRMESPPSLACWTGYFPEPKGAVETGMSLVIEPAAPPEEATLHFAHDVVSHFDVFVDQALEYCRTRLRESHFELTTEELSWLDLPELPLAVPEATVWADQTWAIRFTESRLRLADPYGILVTFDGRQPVDVEGLDDER</sequence>
<proteinExistence type="predicted"/>
<protein>
    <submittedName>
        <fullName evidence="1">Uncharacterized protein</fullName>
    </submittedName>
</protein>
<evidence type="ECO:0000313" key="2">
    <source>
        <dbReference type="Proteomes" id="UP001595698"/>
    </source>
</evidence>
<comment type="caution">
    <text evidence="1">The sequence shown here is derived from an EMBL/GenBank/DDBJ whole genome shotgun (WGS) entry which is preliminary data.</text>
</comment>
<dbReference type="EMBL" id="JBHSBC010000065">
    <property type="protein sequence ID" value="MFC3986674.1"/>
    <property type="molecule type" value="Genomic_DNA"/>
</dbReference>
<reference evidence="2" key="1">
    <citation type="journal article" date="2019" name="Int. J. Syst. Evol. Microbiol.">
        <title>The Global Catalogue of Microorganisms (GCM) 10K type strain sequencing project: providing services to taxonomists for standard genome sequencing and annotation.</title>
        <authorList>
            <consortium name="The Broad Institute Genomics Platform"/>
            <consortium name="The Broad Institute Genome Sequencing Center for Infectious Disease"/>
            <person name="Wu L."/>
            <person name="Ma J."/>
        </authorList>
    </citation>
    <scope>NUCLEOTIDE SEQUENCE [LARGE SCALE GENOMIC DNA]</scope>
    <source>
        <strain evidence="2">TBRC 7912</strain>
    </source>
</reference>
<gene>
    <name evidence="1" type="ORF">ACFOYY_41545</name>
</gene>
<name>A0ABV8FGG6_9ACTN</name>
<keyword evidence="2" id="KW-1185">Reference proteome</keyword>
<organism evidence="1 2">
    <name type="scientific">Streptosporangium jomthongense</name>
    <dbReference type="NCBI Taxonomy" id="1193683"/>
    <lineage>
        <taxon>Bacteria</taxon>
        <taxon>Bacillati</taxon>
        <taxon>Actinomycetota</taxon>
        <taxon>Actinomycetes</taxon>
        <taxon>Streptosporangiales</taxon>
        <taxon>Streptosporangiaceae</taxon>
        <taxon>Streptosporangium</taxon>
    </lineage>
</organism>
<accession>A0ABV8FGG6</accession>
<evidence type="ECO:0000313" key="1">
    <source>
        <dbReference type="EMBL" id="MFC3986674.1"/>
    </source>
</evidence>
<dbReference type="RefSeq" id="WP_386197042.1">
    <property type="nucleotide sequence ID" value="NZ_JBHSBC010000065.1"/>
</dbReference>
<dbReference type="Proteomes" id="UP001595698">
    <property type="component" value="Unassembled WGS sequence"/>
</dbReference>